<dbReference type="Pfam" id="PF19883">
    <property type="entry name" value="DUF6356"/>
    <property type="match status" value="1"/>
</dbReference>
<dbReference type="InterPro" id="IPR045936">
    <property type="entry name" value="DUF6356"/>
</dbReference>
<feature type="transmembrane region" description="Helical" evidence="1">
    <location>
        <begin position="20"/>
        <end position="47"/>
    </location>
</feature>
<protein>
    <recommendedName>
        <fullName evidence="3">Capsule biosynthesis protein</fullName>
    </recommendedName>
</protein>
<dbReference type="AlphaFoldDB" id="B0T4A8"/>
<dbReference type="KEGG" id="cak:Caul_0271"/>
<dbReference type="HOGENOM" id="CLU_184434_2_0_5"/>
<sequence length="85" mass="9533">MLDAFTRHPRSVDETYGEHMVMAWSFAFPMLLGGLACFVHGIFPFLFETTGSRCVKLLHTRIANRGRKAGSEAQVPNWAAFDAMI</sequence>
<keyword evidence="1" id="KW-0812">Transmembrane</keyword>
<keyword evidence="1" id="KW-0472">Membrane</keyword>
<evidence type="ECO:0000313" key="2">
    <source>
        <dbReference type="EMBL" id="ABZ69408.1"/>
    </source>
</evidence>
<evidence type="ECO:0000256" key="1">
    <source>
        <dbReference type="SAM" id="Phobius"/>
    </source>
</evidence>
<reference evidence="2" key="1">
    <citation type="submission" date="2008-01" db="EMBL/GenBank/DDBJ databases">
        <title>Complete sequence of chromosome of Caulobacter sp. K31.</title>
        <authorList>
            <consortium name="US DOE Joint Genome Institute"/>
            <person name="Copeland A."/>
            <person name="Lucas S."/>
            <person name="Lapidus A."/>
            <person name="Barry K."/>
            <person name="Glavina del Rio T."/>
            <person name="Dalin E."/>
            <person name="Tice H."/>
            <person name="Pitluck S."/>
            <person name="Bruce D."/>
            <person name="Goodwin L."/>
            <person name="Thompson L.S."/>
            <person name="Brettin T."/>
            <person name="Detter J.C."/>
            <person name="Han C."/>
            <person name="Schmutz J."/>
            <person name="Larimer F."/>
            <person name="Land M."/>
            <person name="Hauser L."/>
            <person name="Kyrpides N."/>
            <person name="Kim E."/>
            <person name="Stephens C."/>
            <person name="Richardson P."/>
        </authorList>
    </citation>
    <scope>NUCLEOTIDE SEQUENCE [LARGE SCALE GENOMIC DNA]</scope>
    <source>
        <strain evidence="2">K31</strain>
    </source>
</reference>
<proteinExistence type="predicted"/>
<dbReference type="EMBL" id="CP000927">
    <property type="protein sequence ID" value="ABZ69408.1"/>
    <property type="molecule type" value="Genomic_DNA"/>
</dbReference>
<gene>
    <name evidence="2" type="ordered locus">Caul_0271</name>
</gene>
<evidence type="ECO:0008006" key="3">
    <source>
        <dbReference type="Google" id="ProtNLM"/>
    </source>
</evidence>
<keyword evidence="1" id="KW-1133">Transmembrane helix</keyword>
<dbReference type="STRING" id="366602.Caul_0271"/>
<organism evidence="2">
    <name type="scientific">Caulobacter sp. (strain K31)</name>
    <dbReference type="NCBI Taxonomy" id="366602"/>
    <lineage>
        <taxon>Bacteria</taxon>
        <taxon>Pseudomonadati</taxon>
        <taxon>Pseudomonadota</taxon>
        <taxon>Alphaproteobacteria</taxon>
        <taxon>Caulobacterales</taxon>
        <taxon>Caulobacteraceae</taxon>
        <taxon>Caulobacter</taxon>
    </lineage>
</organism>
<dbReference type="OrthoDB" id="7652114at2"/>
<dbReference type="eggNOG" id="ENOG5033D4Z">
    <property type="taxonomic scope" value="Bacteria"/>
</dbReference>
<name>B0T4A8_CAUSK</name>
<accession>B0T4A8</accession>